<organism evidence="2 3">
    <name type="scientific">Colletotrichum musicola</name>
    <dbReference type="NCBI Taxonomy" id="2175873"/>
    <lineage>
        <taxon>Eukaryota</taxon>
        <taxon>Fungi</taxon>
        <taxon>Dikarya</taxon>
        <taxon>Ascomycota</taxon>
        <taxon>Pezizomycotina</taxon>
        <taxon>Sordariomycetes</taxon>
        <taxon>Hypocreomycetidae</taxon>
        <taxon>Glomerellales</taxon>
        <taxon>Glomerellaceae</taxon>
        <taxon>Colletotrichum</taxon>
        <taxon>Colletotrichum orchidearum species complex</taxon>
    </lineage>
</organism>
<dbReference type="Proteomes" id="UP000639643">
    <property type="component" value="Unassembled WGS sequence"/>
</dbReference>
<feature type="compositionally biased region" description="Basic residues" evidence="1">
    <location>
        <begin position="121"/>
        <end position="131"/>
    </location>
</feature>
<evidence type="ECO:0000313" key="3">
    <source>
        <dbReference type="Proteomes" id="UP000639643"/>
    </source>
</evidence>
<gene>
    <name evidence="2" type="ORF">CMUS01_11705</name>
</gene>
<protein>
    <submittedName>
        <fullName evidence="2">Uncharacterized protein</fullName>
    </submittedName>
</protein>
<evidence type="ECO:0000256" key="1">
    <source>
        <dbReference type="SAM" id="MobiDB-lite"/>
    </source>
</evidence>
<dbReference type="AlphaFoldDB" id="A0A8H6JVG6"/>
<accession>A0A8H6JVG6</accession>
<name>A0A8H6JVG6_9PEZI</name>
<feature type="region of interest" description="Disordered" evidence="1">
    <location>
        <begin position="100"/>
        <end position="143"/>
    </location>
</feature>
<dbReference type="EMBL" id="WIGM01000612">
    <property type="protein sequence ID" value="KAF6819461.1"/>
    <property type="molecule type" value="Genomic_DNA"/>
</dbReference>
<sequence>MHILPLCLSPSESFTPYPAIVQSQHGLGRAWYAAFDWAGPPSSRTLGKKQDIIRTDHELLPQVVTSHTIMRHSLPVCTSCVLSISAFHWPAATTCPSAYLRPPSPQTGPQRQRRAASSAAARRRLLYRRRQAPANGPGIVNQG</sequence>
<reference evidence="2" key="1">
    <citation type="journal article" date="2020" name="Phytopathology">
        <title>Genome Sequence Resources of Colletotrichum truncatum, C. plurivorum, C. musicola, and C. sojae: Four Species Pathogenic to Soybean (Glycine max).</title>
        <authorList>
            <person name="Rogerio F."/>
            <person name="Boufleur T.R."/>
            <person name="Ciampi-Guillardi M."/>
            <person name="Sukno S.A."/>
            <person name="Thon M.R."/>
            <person name="Massola Junior N.S."/>
            <person name="Baroncelli R."/>
        </authorList>
    </citation>
    <scope>NUCLEOTIDE SEQUENCE</scope>
    <source>
        <strain evidence="2">LFN0074</strain>
    </source>
</reference>
<keyword evidence="3" id="KW-1185">Reference proteome</keyword>
<evidence type="ECO:0000313" key="2">
    <source>
        <dbReference type="EMBL" id="KAF6819461.1"/>
    </source>
</evidence>
<proteinExistence type="predicted"/>
<comment type="caution">
    <text evidence="2">The sequence shown here is derived from an EMBL/GenBank/DDBJ whole genome shotgun (WGS) entry which is preliminary data.</text>
</comment>